<dbReference type="InterPro" id="IPR012373">
    <property type="entry name" value="Ferrdict_sens_TM"/>
</dbReference>
<dbReference type="EMBL" id="BAAAZI010000006">
    <property type="protein sequence ID" value="GAA4137462.1"/>
    <property type="molecule type" value="Genomic_DNA"/>
</dbReference>
<sequence>MNFDKTILYRYTRGQCTTYEKLLVESWIDQYKLHDELHPQEMLDMLDSLDIKVIQGPKVRQFNWKLISIAASILLIVGFTFYFINNNRKSNHVLAQLAKYKTPDTGNAVLVLENDQEYNLDSLLQGDTLFSKDYLVTRLAGGELQYILHDPQAESVMNTVRTRQGGMVGLVLSDGTKLWLNANSEITYPIRFKENLREVKLKGEGYFEVAQSSYKNHRVPFYVRGDRETISVLGTKFNVNYNKKAETFLLEGRVAIAKGGPDSEVEDLDFNIELDANQVYANNKIQRTMDVSRYIDWKDGFFYLNEQPLGRIVDKLSSWYGLTIEVDPSIRENVLFGRISRKKNLKEVLEVLSAAIPMGFQYNQHKLYLKKAEF</sequence>
<evidence type="ECO:0000313" key="4">
    <source>
        <dbReference type="EMBL" id="GAA4137462.1"/>
    </source>
</evidence>
<dbReference type="Proteomes" id="UP001500101">
    <property type="component" value="Unassembled WGS sequence"/>
</dbReference>
<dbReference type="Pfam" id="PF04773">
    <property type="entry name" value="FecR"/>
    <property type="match status" value="1"/>
</dbReference>
<name>A0ABP7YKF2_9SPHI</name>
<gene>
    <name evidence="4" type="ORF">GCM10022216_13480</name>
</gene>
<reference evidence="5" key="1">
    <citation type="journal article" date="2019" name="Int. J. Syst. Evol. Microbiol.">
        <title>The Global Catalogue of Microorganisms (GCM) 10K type strain sequencing project: providing services to taxonomists for standard genome sequencing and annotation.</title>
        <authorList>
            <consortium name="The Broad Institute Genomics Platform"/>
            <consortium name="The Broad Institute Genome Sequencing Center for Infectious Disease"/>
            <person name="Wu L."/>
            <person name="Ma J."/>
        </authorList>
    </citation>
    <scope>NUCLEOTIDE SEQUENCE [LARGE SCALE GENOMIC DNA]</scope>
    <source>
        <strain evidence="5">JCM 16704</strain>
    </source>
</reference>
<keyword evidence="1" id="KW-1133">Transmembrane helix</keyword>
<evidence type="ECO:0000259" key="2">
    <source>
        <dbReference type="Pfam" id="PF04773"/>
    </source>
</evidence>
<comment type="caution">
    <text evidence="4">The sequence shown here is derived from an EMBL/GenBank/DDBJ whole genome shotgun (WGS) entry which is preliminary data.</text>
</comment>
<feature type="transmembrane region" description="Helical" evidence="1">
    <location>
        <begin position="62"/>
        <end position="84"/>
    </location>
</feature>
<protein>
    <submittedName>
        <fullName evidence="4">FecR domain-containing protein</fullName>
    </submittedName>
</protein>
<dbReference type="InterPro" id="IPR006860">
    <property type="entry name" value="FecR"/>
</dbReference>
<dbReference type="Gene3D" id="3.55.50.30">
    <property type="match status" value="1"/>
</dbReference>
<keyword evidence="1" id="KW-0472">Membrane</keyword>
<dbReference type="Gene3D" id="2.60.120.1440">
    <property type="match status" value="1"/>
</dbReference>
<dbReference type="InterPro" id="IPR032508">
    <property type="entry name" value="FecR_C"/>
</dbReference>
<dbReference type="RefSeq" id="WP_344673857.1">
    <property type="nucleotide sequence ID" value="NZ_BAAAZI010000006.1"/>
</dbReference>
<evidence type="ECO:0000259" key="3">
    <source>
        <dbReference type="Pfam" id="PF16344"/>
    </source>
</evidence>
<evidence type="ECO:0000256" key="1">
    <source>
        <dbReference type="SAM" id="Phobius"/>
    </source>
</evidence>
<feature type="domain" description="FecR protein" evidence="2">
    <location>
        <begin position="159"/>
        <end position="254"/>
    </location>
</feature>
<evidence type="ECO:0000313" key="5">
    <source>
        <dbReference type="Proteomes" id="UP001500101"/>
    </source>
</evidence>
<dbReference type="Pfam" id="PF16344">
    <property type="entry name" value="FecR_C"/>
    <property type="match status" value="1"/>
</dbReference>
<accession>A0ABP7YKF2</accession>
<proteinExistence type="predicted"/>
<feature type="domain" description="Protein FecR C-terminal" evidence="3">
    <location>
        <begin position="302"/>
        <end position="366"/>
    </location>
</feature>
<dbReference type="PANTHER" id="PTHR30273:SF2">
    <property type="entry name" value="PROTEIN FECR"/>
    <property type="match status" value="1"/>
</dbReference>
<keyword evidence="5" id="KW-1185">Reference proteome</keyword>
<dbReference type="PANTHER" id="PTHR30273">
    <property type="entry name" value="PERIPLASMIC SIGNAL SENSOR AND SIGMA FACTOR ACTIVATOR FECR-RELATED"/>
    <property type="match status" value="1"/>
</dbReference>
<organism evidence="4 5">
    <name type="scientific">Sphingobacterium kyonggiense</name>
    <dbReference type="NCBI Taxonomy" id="714075"/>
    <lineage>
        <taxon>Bacteria</taxon>
        <taxon>Pseudomonadati</taxon>
        <taxon>Bacteroidota</taxon>
        <taxon>Sphingobacteriia</taxon>
        <taxon>Sphingobacteriales</taxon>
        <taxon>Sphingobacteriaceae</taxon>
        <taxon>Sphingobacterium</taxon>
    </lineage>
</organism>
<keyword evidence="1" id="KW-0812">Transmembrane</keyword>